<name>A0A388L0K9_CHABU</name>
<dbReference type="EMBL" id="BFEA01000232">
    <property type="protein sequence ID" value="GBG75840.1"/>
    <property type="molecule type" value="Genomic_DNA"/>
</dbReference>
<accession>A0A388L0K9</accession>
<keyword evidence="1" id="KW-0175">Coiled coil</keyword>
<dbReference type="Proteomes" id="UP000265515">
    <property type="component" value="Unassembled WGS sequence"/>
</dbReference>
<protein>
    <submittedName>
        <fullName evidence="3">Uncharacterized protein</fullName>
    </submittedName>
</protein>
<evidence type="ECO:0000313" key="3">
    <source>
        <dbReference type="EMBL" id="GBG75840.1"/>
    </source>
</evidence>
<organism evidence="3 4">
    <name type="scientific">Chara braunii</name>
    <name type="common">Braun's stonewort</name>
    <dbReference type="NCBI Taxonomy" id="69332"/>
    <lineage>
        <taxon>Eukaryota</taxon>
        <taxon>Viridiplantae</taxon>
        <taxon>Streptophyta</taxon>
        <taxon>Charophyceae</taxon>
        <taxon>Charales</taxon>
        <taxon>Characeae</taxon>
        <taxon>Chara</taxon>
    </lineage>
</organism>
<evidence type="ECO:0000256" key="2">
    <source>
        <dbReference type="SAM" id="MobiDB-lite"/>
    </source>
</evidence>
<keyword evidence="4" id="KW-1185">Reference proteome</keyword>
<proteinExistence type="predicted"/>
<comment type="caution">
    <text evidence="3">The sequence shown here is derived from an EMBL/GenBank/DDBJ whole genome shotgun (WGS) entry which is preliminary data.</text>
</comment>
<dbReference type="AlphaFoldDB" id="A0A388L0K9"/>
<feature type="region of interest" description="Disordered" evidence="2">
    <location>
        <begin position="1"/>
        <end position="44"/>
    </location>
</feature>
<feature type="compositionally biased region" description="Basic and acidic residues" evidence="2">
    <location>
        <begin position="25"/>
        <end position="34"/>
    </location>
</feature>
<reference evidence="3 4" key="1">
    <citation type="journal article" date="2018" name="Cell">
        <title>The Chara Genome: Secondary Complexity and Implications for Plant Terrestrialization.</title>
        <authorList>
            <person name="Nishiyama T."/>
            <person name="Sakayama H."/>
            <person name="Vries J.D."/>
            <person name="Buschmann H."/>
            <person name="Saint-Marcoux D."/>
            <person name="Ullrich K.K."/>
            <person name="Haas F.B."/>
            <person name="Vanderstraeten L."/>
            <person name="Becker D."/>
            <person name="Lang D."/>
            <person name="Vosolsobe S."/>
            <person name="Rombauts S."/>
            <person name="Wilhelmsson P.K.I."/>
            <person name="Janitza P."/>
            <person name="Kern R."/>
            <person name="Heyl A."/>
            <person name="Rumpler F."/>
            <person name="Villalobos L.I.A.C."/>
            <person name="Clay J.M."/>
            <person name="Skokan R."/>
            <person name="Toyoda A."/>
            <person name="Suzuki Y."/>
            <person name="Kagoshima H."/>
            <person name="Schijlen E."/>
            <person name="Tajeshwar N."/>
            <person name="Catarino B."/>
            <person name="Hetherington A.J."/>
            <person name="Saltykova A."/>
            <person name="Bonnot C."/>
            <person name="Breuninger H."/>
            <person name="Symeonidi A."/>
            <person name="Radhakrishnan G.V."/>
            <person name="Van Nieuwerburgh F."/>
            <person name="Deforce D."/>
            <person name="Chang C."/>
            <person name="Karol K.G."/>
            <person name="Hedrich R."/>
            <person name="Ulvskov P."/>
            <person name="Glockner G."/>
            <person name="Delwiche C.F."/>
            <person name="Petrasek J."/>
            <person name="Van de Peer Y."/>
            <person name="Friml J."/>
            <person name="Beilby M."/>
            <person name="Dolan L."/>
            <person name="Kohara Y."/>
            <person name="Sugano S."/>
            <person name="Fujiyama A."/>
            <person name="Delaux P.-M."/>
            <person name="Quint M."/>
            <person name="TheiBen G."/>
            <person name="Hagemann M."/>
            <person name="Harholt J."/>
            <person name="Dunand C."/>
            <person name="Zachgo S."/>
            <person name="Langdale J."/>
            <person name="Maumus F."/>
            <person name="Straeten D.V.D."/>
            <person name="Gould S.B."/>
            <person name="Rensing S.A."/>
        </authorList>
    </citation>
    <scope>NUCLEOTIDE SEQUENCE [LARGE SCALE GENOMIC DNA]</scope>
    <source>
        <strain evidence="3 4">S276</strain>
    </source>
</reference>
<evidence type="ECO:0000256" key="1">
    <source>
        <dbReference type="SAM" id="Coils"/>
    </source>
</evidence>
<feature type="coiled-coil region" evidence="1">
    <location>
        <begin position="102"/>
        <end position="136"/>
    </location>
</feature>
<evidence type="ECO:0000313" key="4">
    <source>
        <dbReference type="Proteomes" id="UP000265515"/>
    </source>
</evidence>
<feature type="compositionally biased region" description="Basic and acidic residues" evidence="2">
    <location>
        <begin position="1"/>
        <end position="16"/>
    </location>
</feature>
<sequence>MKKLKEEMEEKKKAAEAEAAAEAEEERKCRKVKGESSGTTNEDAVMEKKISELIANLSLGEDEEAQLYVPQDEKEAFARVLAIIEDPLERQEAEEEKKLEWKLRMKREKKRRREEVNRLTTEVEKVRACRQEVQAQADISAKMDKMLGYLEVSSEAWLDEHQANWGHDIALSAMRSGFRDFARDMVTHVGGEVRLLRENVRKFCEGAIESAKAVAAVESEARPRKEPVKLKFPDAYGGKKAENFDSWEASVNSYVYLQHILTEEQILVAF</sequence>
<gene>
    <name evidence="3" type="ORF">CBR_g21084</name>
</gene>
<dbReference type="Gramene" id="GBG75840">
    <property type="protein sequence ID" value="GBG75840"/>
    <property type="gene ID" value="CBR_g21084"/>
</dbReference>